<dbReference type="SMART" id="SM00032">
    <property type="entry name" value="CCP"/>
    <property type="match status" value="15"/>
</dbReference>
<evidence type="ECO:0000256" key="4">
    <source>
        <dbReference type="ARBA" id="ARBA00023157"/>
    </source>
</evidence>
<feature type="disulfide bond" evidence="5">
    <location>
        <begin position="830"/>
        <end position="857"/>
    </location>
</feature>
<evidence type="ECO:0000256" key="1">
    <source>
        <dbReference type="ARBA" id="ARBA00004328"/>
    </source>
</evidence>
<feature type="domain" description="Sushi" evidence="8">
    <location>
        <begin position="416"/>
        <end position="478"/>
    </location>
</feature>
<keyword evidence="6" id="KW-0175">Coiled coil</keyword>
<evidence type="ECO:0000256" key="3">
    <source>
        <dbReference type="ARBA" id="ARBA00022729"/>
    </source>
</evidence>
<feature type="domain" description="Sushi" evidence="8">
    <location>
        <begin position="804"/>
        <end position="859"/>
    </location>
</feature>
<feature type="domain" description="Sushi" evidence="8">
    <location>
        <begin position="622"/>
        <end position="676"/>
    </location>
</feature>
<feature type="disulfide bond" evidence="5">
    <location>
        <begin position="1365"/>
        <end position="1408"/>
    </location>
</feature>
<keyword evidence="9" id="KW-1185">Reference proteome</keyword>
<evidence type="ECO:0000313" key="10">
    <source>
        <dbReference type="RefSeq" id="XP_028968216.1"/>
    </source>
</evidence>
<sequence>MIVQPPLWVKMFKDEAHFICSPGFKLQGQNILTCLNTNWDRPMPSCEKLPTNMITPNPPDETKVVPVTRTAHPISRRKLPFPEQFEVFFKYTKDDRSPFTKIPTEEPTASDAQEPDDDEYKCPYDHREWTLINLNSISDWLDSNVGHVIILSQEFIDDSPQSQRLAAEMLARFNDPFFRFYARLATAEKSMSIQGLTKKFQQSSPFLQLRKKTREDLLESDYYGSHFEEVFKDIILPYTKVISLPMSEESRPPSLAVDNIRADPASEEPLDILPVDTSPADRVPTMFPHLLTPDVDEIPGVTVPSESVEKENLSGEDSQRSNVKRDRGDAEKFLPVRGEGNDFFNRPIEQKLEGHKAREQERMHRNTYLDYLKLIVKHIIEYRIPKDKWPESLRQFDLQELTVVLQIPSPEPPVTPECIPPWRLGFELVTNGTAMLQGTDKVIIRCNPGYYLRGAGELFCDRGRWVPPRGAGMPTCVSTGQELRCSDALPGLQNGRILKADVEYLLYECLPGFKIEGTNMLLCRNGEWVPSIGEVMPVCRVSRQPRNCGPPPIPPRGGVTEPHLMNDGVRLVVRYYCHANYSMEGPDYSICTDGEWLPQSFRCNIGDTDIIPRNPEMPQEPKVCRKLVVPNASVKYYEDGRSSVRVTCLPGYRMVGASYLRCENGDYVDPIPKCVDRGVADSCGPVVAPFHGSVQYVTETAVRFSCDPGYVLRGRDRATCYLGQWSDPAPRCVIRDSCDNNDELLNKNLVGYVYNNGRWLECLERVEMFGQNHQYCRNGTWDIEPTCGSVDSAQKTSILYPEFIDCPLPEAPLANEITISSRGRKIYYRCKYQDATLEGERVNECVSGRWIHAAPYCSRRGPYPAPRPTSRPQIAPSRGCSARPIRGGEGYVYSEGRVIIYQCKMIYLIRGATTLRCERSQWSNPIPRCESPSQSLIQEDGEIFYEASSCPPPPTYRDTTINIRNKGLRVIFACKNGSLTFHDCINGRWIGKDPECGTSVQTGVCEPQEIENGRFFHYRSNAGRIQCNGNFVVENSDSSRVVEVSCDPDSGRWSFGLSPPRCVPQPEDIQDDRPFSGLDDSSWESRQQVDDCEPPEVSPDFTFYIQKDGRSIALGCKKPRAKRNTARLDCSEGKWSLLAGETCSSDCGLADVNIENGVKIVYNNNEFVFQCLPNYEMVGAPFAYCAGYVPDAVYNSSMVQEDGPNFIAPQCRRTDNELRPISGGDILDLDSFQPCVWLAKFGKIYSKNQDIYVSALGKLVTWRAEGKEHTAECDKGMWVHTAIQTRGNCDTLPSEPDQGTFFLYEDSRGISVYFQCLDGYRLVGPRIGVCSKSRVEVPDCIADASAARGALAKVNNPSPASVNRCPRPPESLPNAEISIHYSGDMYAINCAPGFFIENTRQRYTLVQCNPGFGDSSGSWSPALPPRCMRGGDREPLPPSGSRLDLFGRRLPQTLTGEKAARQDEQLREQFRRHAMQLVEFAKAQNRELRRRGVPPEQISERSRSLPIVSTITDEEKAELFRKNEQFYREIEALLANIREERIRQRRQNVLLTPRAPAPDTSVGMHIPAILEHLRAQISQNNLTQSDIDLMIMLSEEDRLKYLDDKKNQREKSRSDPVRSQDFVRKALAEKAKLVKKNSAESSAEIDNSIDSSKTERPSSPPPSENDPATSTTEATPTTASWETTTSTEPATEMSEESTEVEGEEEAGMTEDNLFDPSSNETMMIAAATKSSSVRKGFDDSCRYQAAEAPEIKNGFIVSYEELSFPEGKVLQANYRCFEDYSFEFEKATKVLCRNGKWVGELPSCIPDEDMDQEDGDLEGNDSQINKLD</sequence>
<proteinExistence type="predicted"/>
<dbReference type="SUPFAM" id="SSF57535">
    <property type="entry name" value="Complement control module/SCR domain"/>
    <property type="match status" value="7"/>
</dbReference>
<comment type="subcellular location">
    <subcellularLocation>
        <location evidence="1">Virion</location>
    </subcellularLocation>
</comment>
<dbReference type="GeneID" id="100900702"/>
<feature type="compositionally biased region" description="Low complexity" evidence="7">
    <location>
        <begin position="1667"/>
        <end position="1692"/>
    </location>
</feature>
<keyword evidence="4 5" id="KW-1015">Disulfide bond</keyword>
<feature type="coiled-coil region" evidence="6">
    <location>
        <begin position="1516"/>
        <end position="1547"/>
    </location>
</feature>
<name>A0AAJ7SHM5_9ACAR</name>
<feature type="domain" description="Sushi" evidence="8">
    <location>
        <begin position="1739"/>
        <end position="1806"/>
    </location>
</feature>
<comment type="caution">
    <text evidence="5">Lacks conserved residue(s) required for the propagation of feature annotation.</text>
</comment>
<protein>
    <submittedName>
        <fullName evidence="10">Uncharacterized protein LOC100900702</fullName>
    </submittedName>
</protein>
<dbReference type="PANTHER" id="PTHR45785:SF2">
    <property type="entry name" value="COMPLEMENT FACTOR H-RELATED"/>
    <property type="match status" value="1"/>
</dbReference>
<feature type="region of interest" description="Disordered" evidence="7">
    <location>
        <begin position="294"/>
        <end position="336"/>
    </location>
</feature>
<evidence type="ECO:0000256" key="2">
    <source>
        <dbReference type="ARBA" id="ARBA00022659"/>
    </source>
</evidence>
<evidence type="ECO:0000259" key="8">
    <source>
        <dbReference type="PROSITE" id="PS50923"/>
    </source>
</evidence>
<dbReference type="InterPro" id="IPR035976">
    <property type="entry name" value="Sushi/SCR/CCP_sf"/>
</dbReference>
<organism evidence="9 10">
    <name type="scientific">Galendromus occidentalis</name>
    <name type="common">western predatory mite</name>
    <dbReference type="NCBI Taxonomy" id="34638"/>
    <lineage>
        <taxon>Eukaryota</taxon>
        <taxon>Metazoa</taxon>
        <taxon>Ecdysozoa</taxon>
        <taxon>Arthropoda</taxon>
        <taxon>Chelicerata</taxon>
        <taxon>Arachnida</taxon>
        <taxon>Acari</taxon>
        <taxon>Parasitiformes</taxon>
        <taxon>Mesostigmata</taxon>
        <taxon>Gamasina</taxon>
        <taxon>Phytoseioidea</taxon>
        <taxon>Phytoseiidae</taxon>
        <taxon>Typhlodrominae</taxon>
        <taxon>Galendromus</taxon>
    </lineage>
</organism>
<feature type="compositionally biased region" description="Polar residues" evidence="7">
    <location>
        <begin position="1639"/>
        <end position="1651"/>
    </location>
</feature>
<gene>
    <name evidence="10" type="primary">LOC100900702</name>
</gene>
<feature type="domain" description="Sushi" evidence="8">
    <location>
        <begin position="681"/>
        <end position="734"/>
    </location>
</feature>
<feature type="domain" description="Sushi" evidence="8">
    <location>
        <begin position="546"/>
        <end position="605"/>
    </location>
</feature>
<feature type="domain" description="Sushi" evidence="8">
    <location>
        <begin position="1363"/>
        <end position="1429"/>
    </location>
</feature>
<dbReference type="RefSeq" id="XP_028968216.1">
    <property type="nucleotide sequence ID" value="XM_029112383.1"/>
</dbReference>
<reference evidence="10" key="1">
    <citation type="submission" date="2025-08" db="UniProtKB">
        <authorList>
            <consortium name="RefSeq"/>
        </authorList>
    </citation>
    <scope>IDENTIFICATION</scope>
</reference>
<dbReference type="Proteomes" id="UP000694867">
    <property type="component" value="Unplaced"/>
</dbReference>
<feature type="region of interest" description="Disordered" evidence="7">
    <location>
        <begin position="1632"/>
        <end position="1716"/>
    </location>
</feature>
<feature type="domain" description="Sushi" evidence="8">
    <location>
        <begin position="878"/>
        <end position="931"/>
    </location>
</feature>
<feature type="disulfide bond" evidence="5">
    <location>
        <begin position="548"/>
        <end position="591"/>
    </location>
</feature>
<dbReference type="Gene3D" id="2.10.70.10">
    <property type="entry name" value="Complement Module, domain 1"/>
    <property type="match status" value="7"/>
</dbReference>
<dbReference type="Pfam" id="PF00084">
    <property type="entry name" value="Sushi"/>
    <property type="match status" value="6"/>
</dbReference>
<feature type="compositionally biased region" description="Acidic residues" evidence="7">
    <location>
        <begin position="1806"/>
        <end position="1819"/>
    </location>
</feature>
<evidence type="ECO:0000313" key="9">
    <source>
        <dbReference type="Proteomes" id="UP000694867"/>
    </source>
</evidence>
<evidence type="ECO:0000256" key="6">
    <source>
        <dbReference type="SAM" id="Coils"/>
    </source>
</evidence>
<dbReference type="CDD" id="cd00033">
    <property type="entry name" value="CCP"/>
    <property type="match status" value="6"/>
</dbReference>
<keyword evidence="3" id="KW-0732">Signal</keyword>
<feature type="compositionally biased region" description="Basic and acidic residues" evidence="7">
    <location>
        <begin position="307"/>
        <end position="334"/>
    </location>
</feature>
<feature type="domain" description="Sushi" evidence="8">
    <location>
        <begin position="1"/>
        <end position="48"/>
    </location>
</feature>
<evidence type="ECO:0000256" key="7">
    <source>
        <dbReference type="SAM" id="MobiDB-lite"/>
    </source>
</evidence>
<feature type="region of interest" description="Disordered" evidence="7">
    <location>
        <begin position="1803"/>
        <end position="1828"/>
    </location>
</feature>
<accession>A0AAJ7SHM5</accession>
<feature type="compositionally biased region" description="Acidic residues" evidence="7">
    <location>
        <begin position="1693"/>
        <end position="1708"/>
    </location>
</feature>
<dbReference type="PROSITE" id="PS50923">
    <property type="entry name" value="SUSHI"/>
    <property type="match status" value="11"/>
</dbReference>
<dbReference type="KEGG" id="goe:100900702"/>
<dbReference type="PANTHER" id="PTHR45785">
    <property type="entry name" value="COMPLEMENT FACTOR H-RELATED"/>
    <property type="match status" value="1"/>
</dbReference>
<feature type="domain" description="Sushi" evidence="8">
    <location>
        <begin position="483"/>
        <end position="541"/>
    </location>
</feature>
<feature type="region of interest" description="Disordered" evidence="7">
    <location>
        <begin position="98"/>
        <end position="117"/>
    </location>
</feature>
<keyword evidence="2 5" id="KW-0768">Sushi</keyword>
<feature type="domain" description="Sushi" evidence="8">
    <location>
        <begin position="948"/>
        <end position="998"/>
    </location>
</feature>
<dbReference type="InterPro" id="IPR000436">
    <property type="entry name" value="Sushi_SCR_CCP_dom"/>
</dbReference>
<dbReference type="InterPro" id="IPR051503">
    <property type="entry name" value="ComplSys_Reg/VirEntry_Med"/>
</dbReference>
<evidence type="ECO:0000256" key="5">
    <source>
        <dbReference type="PROSITE-ProRule" id="PRU00302"/>
    </source>
</evidence>